<evidence type="ECO:0000313" key="1">
    <source>
        <dbReference type="EMBL" id="EDK39515.2"/>
    </source>
</evidence>
<dbReference type="GeneID" id="5125822"/>
<dbReference type="EMBL" id="CH408158">
    <property type="protein sequence ID" value="EDK39515.2"/>
    <property type="molecule type" value="Genomic_DNA"/>
</dbReference>
<gene>
    <name evidence="1" type="ORF">PGUG_03613</name>
</gene>
<dbReference type="KEGG" id="pgu:PGUG_03613"/>
<proteinExistence type="predicted"/>
<dbReference type="Proteomes" id="UP000001997">
    <property type="component" value="Unassembled WGS sequence"/>
</dbReference>
<reference evidence="1 2" key="1">
    <citation type="journal article" date="2009" name="Nature">
        <title>Evolution of pathogenicity and sexual reproduction in eight Candida genomes.</title>
        <authorList>
            <person name="Butler G."/>
            <person name="Rasmussen M.D."/>
            <person name="Lin M.F."/>
            <person name="Santos M.A."/>
            <person name="Sakthikumar S."/>
            <person name="Munro C.A."/>
            <person name="Rheinbay E."/>
            <person name="Grabherr M."/>
            <person name="Forche A."/>
            <person name="Reedy J.L."/>
            <person name="Agrafioti I."/>
            <person name="Arnaud M.B."/>
            <person name="Bates S."/>
            <person name="Brown A.J."/>
            <person name="Brunke S."/>
            <person name="Costanzo M.C."/>
            <person name="Fitzpatrick D.A."/>
            <person name="de Groot P.W."/>
            <person name="Harris D."/>
            <person name="Hoyer L.L."/>
            <person name="Hube B."/>
            <person name="Klis F.M."/>
            <person name="Kodira C."/>
            <person name="Lennard N."/>
            <person name="Logue M.E."/>
            <person name="Martin R."/>
            <person name="Neiman A.M."/>
            <person name="Nikolaou E."/>
            <person name="Quail M.A."/>
            <person name="Quinn J."/>
            <person name="Santos M.C."/>
            <person name="Schmitzberger F.F."/>
            <person name="Sherlock G."/>
            <person name="Shah P."/>
            <person name="Silverstein K.A."/>
            <person name="Skrzypek M.S."/>
            <person name="Soll D."/>
            <person name="Staggs R."/>
            <person name="Stansfield I."/>
            <person name="Stumpf M.P."/>
            <person name="Sudbery P.E."/>
            <person name="Srikantha T."/>
            <person name="Zeng Q."/>
            <person name="Berman J."/>
            <person name="Berriman M."/>
            <person name="Heitman J."/>
            <person name="Gow N.A."/>
            <person name="Lorenz M.C."/>
            <person name="Birren B.W."/>
            <person name="Kellis M."/>
            <person name="Cuomo C.A."/>
        </authorList>
    </citation>
    <scope>NUCLEOTIDE SEQUENCE [LARGE SCALE GENOMIC DNA]</scope>
    <source>
        <strain evidence="2">ATCC 6260 / CBS 566 / DSM 6381 / JCM 1539 / NBRC 10279 / NRRL Y-324</strain>
    </source>
</reference>
<accession>A5DK12</accession>
<organism evidence="1 2">
    <name type="scientific">Meyerozyma guilliermondii (strain ATCC 6260 / CBS 566 / DSM 6381 / JCM 1539 / NBRC 10279 / NRRL Y-324)</name>
    <name type="common">Yeast</name>
    <name type="synonym">Candida guilliermondii</name>
    <dbReference type="NCBI Taxonomy" id="294746"/>
    <lineage>
        <taxon>Eukaryota</taxon>
        <taxon>Fungi</taxon>
        <taxon>Dikarya</taxon>
        <taxon>Ascomycota</taxon>
        <taxon>Saccharomycotina</taxon>
        <taxon>Pichiomycetes</taxon>
        <taxon>Debaryomycetaceae</taxon>
        <taxon>Meyerozyma</taxon>
    </lineage>
</organism>
<dbReference type="VEuPathDB" id="FungiDB:PGUG_03613"/>
<evidence type="ECO:0000313" key="2">
    <source>
        <dbReference type="Proteomes" id="UP000001997"/>
    </source>
</evidence>
<dbReference type="RefSeq" id="XP_001484232.2">
    <property type="nucleotide sequence ID" value="XM_001484182.1"/>
</dbReference>
<name>A5DK12_PICGU</name>
<dbReference type="eggNOG" id="ENOG502T3TK">
    <property type="taxonomic scope" value="Eukaryota"/>
</dbReference>
<protein>
    <submittedName>
        <fullName evidence="1">Uncharacterized protein</fullName>
    </submittedName>
</protein>
<dbReference type="InParanoid" id="A5DK12"/>
<dbReference type="OMA" id="CNIEQAG"/>
<dbReference type="AlphaFoldDB" id="A5DK12"/>
<dbReference type="OrthoDB" id="4091104at2759"/>
<dbReference type="HOGENOM" id="CLU_1652816_0_0_1"/>
<sequence>MSATNIQNWFEADDFTEVEDINIHPNVSVFNRKLYTFGSKKETYLKFSSINSNIKSQDEISLLDTKSCIFKISDTRYIVVICNIEQAGYAVLGELGNRYITKNKLCDYEDVEMRSPDEHNIISVNEIYDPSSLDFKELFESANYRVEKFFDKFMKDIQNN</sequence>
<keyword evidence="2" id="KW-1185">Reference proteome</keyword>